<dbReference type="AlphaFoldDB" id="A0A8S9WUL8"/>
<evidence type="ECO:0000256" key="11">
    <source>
        <dbReference type="ARBA" id="ARBA00023163"/>
    </source>
</evidence>
<evidence type="ECO:0000256" key="1">
    <source>
        <dbReference type="ARBA" id="ARBA00004123"/>
    </source>
</evidence>
<dbReference type="InterPro" id="IPR044426">
    <property type="entry name" value="Suv4-20_SET"/>
</dbReference>
<dbReference type="InterPro" id="IPR001214">
    <property type="entry name" value="SET_dom"/>
</dbReference>
<evidence type="ECO:0000256" key="9">
    <source>
        <dbReference type="ARBA" id="ARBA00022853"/>
    </source>
</evidence>
<evidence type="ECO:0000256" key="13">
    <source>
        <dbReference type="ARBA" id="ARBA00051837"/>
    </source>
</evidence>
<dbReference type="GO" id="GO:0140941">
    <property type="term" value="F:histone H4K20me methyltransferase activity"/>
    <property type="evidence" value="ECO:0007669"/>
    <property type="project" value="UniProtKB-EC"/>
</dbReference>
<dbReference type="InterPro" id="IPR046341">
    <property type="entry name" value="SET_dom_sf"/>
</dbReference>
<feature type="compositionally biased region" description="Basic and acidic residues" evidence="16">
    <location>
        <begin position="705"/>
        <end position="734"/>
    </location>
</feature>
<keyword evidence="6" id="KW-0489">Methyltransferase</keyword>
<dbReference type="Gene3D" id="1.10.10.1700">
    <property type="entry name" value="Histone-lysine N-methyltransferase"/>
    <property type="match status" value="1"/>
</dbReference>
<proteinExistence type="predicted"/>
<keyword evidence="19" id="KW-1185">Reference proteome</keyword>
<dbReference type="GO" id="GO:0032259">
    <property type="term" value="P:methylation"/>
    <property type="evidence" value="ECO:0007669"/>
    <property type="project" value="UniProtKB-KW"/>
</dbReference>
<keyword evidence="10" id="KW-0805">Transcription regulation</keyword>
<feature type="compositionally biased region" description="Basic residues" evidence="16">
    <location>
        <begin position="889"/>
        <end position="913"/>
    </location>
</feature>
<dbReference type="EC" id="2.1.1.362" evidence="3"/>
<dbReference type="FunFam" id="1.10.10.1700:FF:000001">
    <property type="entry name" value="Histone-lysine N-methyltransferase"/>
    <property type="match status" value="1"/>
</dbReference>
<feature type="compositionally biased region" description="Basic and acidic residues" evidence="16">
    <location>
        <begin position="472"/>
        <end position="489"/>
    </location>
</feature>
<evidence type="ECO:0000256" key="12">
    <source>
        <dbReference type="ARBA" id="ARBA00023242"/>
    </source>
</evidence>
<dbReference type="InterPro" id="IPR041938">
    <property type="entry name" value="Hist-Lys_N-MTase_N"/>
</dbReference>
<keyword evidence="9" id="KW-0156">Chromatin regulator</keyword>
<keyword evidence="7" id="KW-0808">Transferase</keyword>
<feature type="region of interest" description="Disordered" evidence="16">
    <location>
        <begin position="544"/>
        <end position="589"/>
    </location>
</feature>
<protein>
    <recommendedName>
        <fullName evidence="15">Histone-lysine N-methyltransferase Suv4-20</fullName>
        <ecNumber evidence="3">2.1.1.362</ecNumber>
    </recommendedName>
</protein>
<keyword evidence="8" id="KW-0949">S-adenosyl-L-methionine</keyword>
<evidence type="ECO:0000256" key="16">
    <source>
        <dbReference type="SAM" id="MobiDB-lite"/>
    </source>
</evidence>
<reference evidence="18" key="1">
    <citation type="journal article" date="2021" name="Mol. Ecol. Resour.">
        <title>Apolygus lucorum genome provides insights into omnivorousness and mesophyll feeding.</title>
        <authorList>
            <person name="Liu Y."/>
            <person name="Liu H."/>
            <person name="Wang H."/>
            <person name="Huang T."/>
            <person name="Liu B."/>
            <person name="Yang B."/>
            <person name="Yin L."/>
            <person name="Li B."/>
            <person name="Zhang Y."/>
            <person name="Zhang S."/>
            <person name="Jiang F."/>
            <person name="Zhang X."/>
            <person name="Ren Y."/>
            <person name="Wang B."/>
            <person name="Wang S."/>
            <person name="Lu Y."/>
            <person name="Wu K."/>
            <person name="Fan W."/>
            <person name="Wang G."/>
        </authorList>
    </citation>
    <scope>NUCLEOTIDE SEQUENCE</scope>
    <source>
        <strain evidence="18">12Hb</strain>
    </source>
</reference>
<dbReference type="PANTHER" id="PTHR12977">
    <property type="entry name" value="SUPPRESSOR OF VARIEGATION 4-20-RELATED"/>
    <property type="match status" value="1"/>
</dbReference>
<dbReference type="InterPro" id="IPR039977">
    <property type="entry name" value="Suv4-20/Set9"/>
</dbReference>
<keyword evidence="12" id="KW-0539">Nucleus</keyword>
<dbReference type="CDD" id="cd19186">
    <property type="entry name" value="SET_Suv4-20"/>
    <property type="match status" value="1"/>
</dbReference>
<dbReference type="Proteomes" id="UP000466442">
    <property type="component" value="Unassembled WGS sequence"/>
</dbReference>
<name>A0A8S9WUL8_APOLU</name>
<feature type="region of interest" description="Disordered" evidence="16">
    <location>
        <begin position="839"/>
        <end position="926"/>
    </location>
</feature>
<feature type="compositionally biased region" description="Basic and acidic residues" evidence="16">
    <location>
        <begin position="557"/>
        <end position="574"/>
    </location>
</feature>
<keyword evidence="11" id="KW-0804">Transcription</keyword>
<sequence>MKASPELGNVTILNDNLLSSLLLDLMVHLHFMVLGIFQHTFRRTLRIRLDDSVENKLWNTIPRTIKMVIDSGQSNKGHSAGMTPRELCDNDDVATSIILDPYLGFSTHKMNLRHRPLKGNKDELKNILEQFKKDQNYSAAYKKLLNGDWMPRSCHIRGKLQQQRLEQHVYRYLRMFDSDSGFIIEPCYRYSLEGQKGAKISATKKWLKNEQITCLVGCIAELTEEEESQLLRPGKNDFSVMYSTRKNCAQLWLGPAAFINHDCRANCKFMATGRDTACVKALRDIEVGEEITCFYAEDFFGDNNCNCECETCERRLTGAFAKERKGIEDQTTGYRLRETDNRINRLKNNSEKGVRKSNGIVRSKNENHESLAVSRVTPESQQDVKNSAIITPLSIRELRQKGMTKYDMEMLIAQGCQFSDINGESDCKKSVITNEVSSTTPKVVASTRLRTDSMTKENDLTVVRHGHNLRNKKQDDDSKTTLKESKPEENTFSVKTEMPVGTATETQSLETPVNSTRMSLRNHKRLLEPLNEVRQVVKTDFQVVKEKSPSSGYESGGSEKRDSSSEDSSKKENKQMTYKKRRNLAGKMKSIIPRMSLRNHRKRRRGIGKRRHRVYRSSKVQVVVSEETVNSVSSPVMSPVPVLDENLLSTDKPLLSPSRHPLSETRTISPDKHLLSPEKLTLCDKPLSPGRFPPKPSLSPGNRLSPEKHHSSPEKVRLTPDKVRLTPDKHRSSPDKSLPPPLTRARTPVIDAYSQHAPSLPPAALPVSSKSDEKDIYEFSDETGPPMLLRKSRISSRRSSENSNYSEVQKAETGVEQAVPEKRRLKLTLRMKRSPILDDVTESGTSWSDESSGFEPEYEVLRVEGVDVEESGTDVSGETGGSEGECRKSGKRRHRHKSKDRDRQHRHRRRRKHSEVDDGLPPPPFKLKRLRLICGNETRTIDLSLAVAAQLT</sequence>
<evidence type="ECO:0000256" key="6">
    <source>
        <dbReference type="ARBA" id="ARBA00022603"/>
    </source>
</evidence>
<gene>
    <name evidence="18" type="ORF">GE061_006725</name>
</gene>
<evidence type="ECO:0000256" key="15">
    <source>
        <dbReference type="ARBA" id="ARBA00071597"/>
    </source>
</evidence>
<feature type="region of interest" description="Disordered" evidence="16">
    <location>
        <begin position="469"/>
        <end position="518"/>
    </location>
</feature>
<feature type="region of interest" description="Disordered" evidence="16">
    <location>
        <begin position="651"/>
        <end position="819"/>
    </location>
</feature>
<accession>A0A8S9WUL8</accession>
<comment type="catalytic activity">
    <reaction evidence="13">
        <text>N(6)-methyl-L-lysyl(20)-[histone H4] + S-adenosyl-L-methionine = N(6),N(6)-dimethyl-L-lysyl(20)-[histone H4] + S-adenosyl-L-homocysteine + H(+)</text>
        <dbReference type="Rhea" id="RHEA:60348"/>
        <dbReference type="Rhea" id="RHEA-COMP:15555"/>
        <dbReference type="Rhea" id="RHEA-COMP:15556"/>
        <dbReference type="ChEBI" id="CHEBI:15378"/>
        <dbReference type="ChEBI" id="CHEBI:57856"/>
        <dbReference type="ChEBI" id="CHEBI:59789"/>
        <dbReference type="ChEBI" id="CHEBI:61929"/>
        <dbReference type="ChEBI" id="CHEBI:61976"/>
        <dbReference type="EC" id="2.1.1.362"/>
    </reaction>
</comment>
<dbReference type="OrthoDB" id="6627536at2759"/>
<evidence type="ECO:0000256" key="2">
    <source>
        <dbReference type="ARBA" id="ARBA00004286"/>
    </source>
</evidence>
<comment type="catalytic activity">
    <reaction evidence="14">
        <text>N(6),N(6)-dimethyl-L-lysyl(20)-[histone H4] + S-adenosyl-L-methionine = N(6),N(6),N(6)-trimethyl-L-lysyl(20)-[histone H4] + S-adenosyl-L-homocysteine + H(+)</text>
        <dbReference type="Rhea" id="RHEA:61992"/>
        <dbReference type="Rhea" id="RHEA-COMP:15556"/>
        <dbReference type="Rhea" id="RHEA-COMP:15998"/>
        <dbReference type="ChEBI" id="CHEBI:15378"/>
        <dbReference type="ChEBI" id="CHEBI:57856"/>
        <dbReference type="ChEBI" id="CHEBI:59789"/>
        <dbReference type="ChEBI" id="CHEBI:61961"/>
        <dbReference type="ChEBI" id="CHEBI:61976"/>
    </reaction>
</comment>
<evidence type="ECO:0000259" key="17">
    <source>
        <dbReference type="PROSITE" id="PS50280"/>
    </source>
</evidence>
<feature type="compositionally biased region" description="Polar residues" evidence="16">
    <location>
        <begin position="503"/>
        <end position="518"/>
    </location>
</feature>
<dbReference type="Gene3D" id="2.170.270.10">
    <property type="entry name" value="SET domain"/>
    <property type="match status" value="1"/>
</dbReference>
<dbReference type="PROSITE" id="PS50280">
    <property type="entry name" value="SET"/>
    <property type="match status" value="1"/>
</dbReference>
<keyword evidence="5" id="KW-0678">Repressor</keyword>
<evidence type="ECO:0000256" key="14">
    <source>
        <dbReference type="ARBA" id="ARBA00052814"/>
    </source>
</evidence>
<feature type="compositionally biased region" description="Polar residues" evidence="16">
    <location>
        <begin position="842"/>
        <end position="851"/>
    </location>
</feature>
<evidence type="ECO:0000256" key="4">
    <source>
        <dbReference type="ARBA" id="ARBA00022454"/>
    </source>
</evidence>
<evidence type="ECO:0000256" key="10">
    <source>
        <dbReference type="ARBA" id="ARBA00023015"/>
    </source>
</evidence>
<dbReference type="EMBL" id="WIXP02000014">
    <property type="protein sequence ID" value="KAF6200422.1"/>
    <property type="molecule type" value="Genomic_DNA"/>
</dbReference>
<dbReference type="SUPFAM" id="SSF82199">
    <property type="entry name" value="SET domain"/>
    <property type="match status" value="1"/>
</dbReference>
<dbReference type="Pfam" id="PF00856">
    <property type="entry name" value="SET"/>
    <property type="match status" value="1"/>
</dbReference>
<dbReference type="GO" id="GO:0005694">
    <property type="term" value="C:chromosome"/>
    <property type="evidence" value="ECO:0007669"/>
    <property type="project" value="UniProtKB-SubCell"/>
</dbReference>
<evidence type="ECO:0000256" key="8">
    <source>
        <dbReference type="ARBA" id="ARBA00022691"/>
    </source>
</evidence>
<keyword evidence="4" id="KW-0158">Chromosome</keyword>
<evidence type="ECO:0000256" key="7">
    <source>
        <dbReference type="ARBA" id="ARBA00022679"/>
    </source>
</evidence>
<dbReference type="GO" id="GO:0005634">
    <property type="term" value="C:nucleus"/>
    <property type="evidence" value="ECO:0007669"/>
    <property type="project" value="UniProtKB-SubCell"/>
</dbReference>
<dbReference type="InterPro" id="IPR025790">
    <property type="entry name" value="Suv4-20_animal"/>
</dbReference>
<evidence type="ECO:0000256" key="3">
    <source>
        <dbReference type="ARBA" id="ARBA00012188"/>
    </source>
</evidence>
<dbReference type="FunFam" id="2.170.270.10:FF:000006">
    <property type="entry name" value="Histone-lysine N-methyltransferase"/>
    <property type="match status" value="1"/>
</dbReference>
<feature type="domain" description="SET" evidence="17">
    <location>
        <begin position="185"/>
        <end position="296"/>
    </location>
</feature>
<evidence type="ECO:0000313" key="18">
    <source>
        <dbReference type="EMBL" id="KAF6200422.1"/>
    </source>
</evidence>
<evidence type="ECO:0000313" key="19">
    <source>
        <dbReference type="Proteomes" id="UP000466442"/>
    </source>
</evidence>
<evidence type="ECO:0000256" key="5">
    <source>
        <dbReference type="ARBA" id="ARBA00022491"/>
    </source>
</evidence>
<dbReference type="SMART" id="SM00317">
    <property type="entry name" value="SET"/>
    <property type="match status" value="1"/>
</dbReference>
<comment type="subcellular location">
    <subcellularLocation>
        <location evidence="2">Chromosome</location>
    </subcellularLocation>
    <subcellularLocation>
        <location evidence="1">Nucleus</location>
    </subcellularLocation>
</comment>
<dbReference type="PANTHER" id="PTHR12977:SF4">
    <property type="entry name" value="HISTONE-LYSINE N-METHYLTRANSFERASE KMT5B"/>
    <property type="match status" value="1"/>
</dbReference>
<comment type="caution">
    <text evidence="18">The sequence shown here is derived from an EMBL/GenBank/DDBJ whole genome shotgun (WGS) entry which is preliminary data.</text>
</comment>
<dbReference type="PROSITE" id="PS51570">
    <property type="entry name" value="SAM_MT43_SUVAR420_2"/>
    <property type="match status" value="1"/>
</dbReference>
<organism evidence="18 19">
    <name type="scientific">Apolygus lucorum</name>
    <name type="common">Small green plant bug</name>
    <name type="synonym">Lygocoris lucorum</name>
    <dbReference type="NCBI Taxonomy" id="248454"/>
    <lineage>
        <taxon>Eukaryota</taxon>
        <taxon>Metazoa</taxon>
        <taxon>Ecdysozoa</taxon>
        <taxon>Arthropoda</taxon>
        <taxon>Hexapoda</taxon>
        <taxon>Insecta</taxon>
        <taxon>Pterygota</taxon>
        <taxon>Neoptera</taxon>
        <taxon>Paraneoptera</taxon>
        <taxon>Hemiptera</taxon>
        <taxon>Heteroptera</taxon>
        <taxon>Panheteroptera</taxon>
        <taxon>Cimicomorpha</taxon>
        <taxon>Miridae</taxon>
        <taxon>Mirini</taxon>
        <taxon>Apolygus</taxon>
    </lineage>
</organism>